<dbReference type="SMART" id="SM00367">
    <property type="entry name" value="LRR_CC"/>
    <property type="match status" value="2"/>
</dbReference>
<dbReference type="Gene3D" id="3.80.10.10">
    <property type="entry name" value="Ribonuclease Inhibitor"/>
    <property type="match status" value="1"/>
</dbReference>
<protein>
    <recommendedName>
        <fullName evidence="3">F-box domain-containing protein</fullName>
    </recommendedName>
</protein>
<organism evidence="1 2">
    <name type="scientific">Rhizophagus clarus</name>
    <dbReference type="NCBI Taxonomy" id="94130"/>
    <lineage>
        <taxon>Eukaryota</taxon>
        <taxon>Fungi</taxon>
        <taxon>Fungi incertae sedis</taxon>
        <taxon>Mucoromycota</taxon>
        <taxon>Glomeromycotina</taxon>
        <taxon>Glomeromycetes</taxon>
        <taxon>Glomerales</taxon>
        <taxon>Glomeraceae</taxon>
        <taxon>Rhizophagus</taxon>
    </lineage>
</organism>
<dbReference type="EMBL" id="BEXD01004377">
    <property type="protein sequence ID" value="GBC10348.1"/>
    <property type="molecule type" value="Genomic_DNA"/>
</dbReference>
<gene>
    <name evidence="1" type="ORF">RclHR1_09560002</name>
</gene>
<dbReference type="AlphaFoldDB" id="A0A2Z6S4T6"/>
<dbReference type="Proteomes" id="UP000247702">
    <property type="component" value="Unassembled WGS sequence"/>
</dbReference>
<proteinExistence type="predicted"/>
<evidence type="ECO:0000313" key="1">
    <source>
        <dbReference type="EMBL" id="GBC10348.1"/>
    </source>
</evidence>
<evidence type="ECO:0008006" key="3">
    <source>
        <dbReference type="Google" id="ProtNLM"/>
    </source>
</evidence>
<dbReference type="SUPFAM" id="SSF52047">
    <property type="entry name" value="RNI-like"/>
    <property type="match status" value="1"/>
</dbReference>
<dbReference type="InterPro" id="IPR032675">
    <property type="entry name" value="LRR_dom_sf"/>
</dbReference>
<dbReference type="STRING" id="94130.A0A2Z6S4T6"/>
<comment type="caution">
    <text evidence="1">The sequence shown here is derived from an EMBL/GenBank/DDBJ whole genome shotgun (WGS) entry which is preliminary data.</text>
</comment>
<sequence>MKNESIGKVLKLIVESYPNLAYLNISTLCSSFAEIDIGLTAIANSCHKLKCLNIFKHTDFSETSICNVIRSCPRLQQLDLGFCKITDITIKEITVCVLI</sequence>
<keyword evidence="2" id="KW-1185">Reference proteome</keyword>
<evidence type="ECO:0000313" key="2">
    <source>
        <dbReference type="Proteomes" id="UP000247702"/>
    </source>
</evidence>
<name>A0A2Z6S4T6_9GLOM</name>
<dbReference type="InterPro" id="IPR006553">
    <property type="entry name" value="Leu-rich_rpt_Cys-con_subtyp"/>
</dbReference>
<accession>A0A2Z6S4T6</accession>
<reference evidence="1 2" key="1">
    <citation type="submission" date="2017-11" db="EMBL/GenBank/DDBJ databases">
        <title>The genome of Rhizophagus clarus HR1 reveals common genetic basis of auxotrophy among arbuscular mycorrhizal fungi.</title>
        <authorList>
            <person name="Kobayashi Y."/>
        </authorList>
    </citation>
    <scope>NUCLEOTIDE SEQUENCE [LARGE SCALE GENOMIC DNA]</scope>
    <source>
        <strain evidence="1 2">HR1</strain>
    </source>
</reference>